<feature type="transmembrane region" description="Helical" evidence="10">
    <location>
        <begin position="179"/>
        <end position="198"/>
    </location>
</feature>
<dbReference type="InterPro" id="IPR011701">
    <property type="entry name" value="MFS"/>
</dbReference>
<evidence type="ECO:0000256" key="7">
    <source>
        <dbReference type="ARBA" id="ARBA00022989"/>
    </source>
</evidence>
<dbReference type="Proteomes" id="UP001597229">
    <property type="component" value="Unassembled WGS sequence"/>
</dbReference>
<dbReference type="InterPro" id="IPR013783">
    <property type="entry name" value="Ig-like_fold"/>
</dbReference>
<feature type="transmembrane region" description="Helical" evidence="10">
    <location>
        <begin position="210"/>
        <end position="229"/>
    </location>
</feature>
<comment type="catalytic activity">
    <reaction evidence="1">
        <text>Endohydrolysis of (1-&gt;4)-alpha-D-glucosidic linkages in polysaccharides containing three or more (1-&gt;4)-alpha-linked D-glucose units.</text>
        <dbReference type="EC" id="3.2.1.1"/>
    </reaction>
</comment>
<keyword evidence="4" id="KW-0813">Transport</keyword>
<sequence>MPTRSAPDPVIPTTGSAPTRGNPTLIVVMLSLCGIVVSLQQTLLLPLLAELPRLLDTSASGASWLVTATLLTGAIATPTVSRLADMYGKRRMVLLALAISVAGSLVGGLSQVLPLLIAARALQGVGMALVPVGIAIMRDELPRDRVPLGVAMMSATLAIGAGAGLPLSGLISEHLDWHACFWLTGAVGVLLMLGARAIIPESPVRTGGAFDIRGAILLSAALTAILISLTKGGHWGWTSPTTLGLVAAGLVTLVIWVPLELRTPRPLVDVRVASRRAVLLVNVASIFAGFAMYVNMLVSMQYLQMPEATGYGLGLDMLQAGLWMVPNAAAFGLMAPVSASVTRRLGPQTTLITGAAIMAVTYLGRVFYSDSLAQVVIGSVCVGIGTSLVYSALPTLIMRAVPVTETASANGLNVLLRSLGTSTASALTAAITTASVTVVAGTGFPSASALTLIFWLAAGSATVTVVLGAPMLRMREYAVEADRSGAERTGGAAAQVVKGQVVNARARAIRYAVVTVLTPHGEAVDWGQADTEGRFTVAIPQAGDYLVVTTADGWQPRSRLMHLDNSAPLPPIALRDRLTLTGNVIDAEGAPFVDALVVLTRQSGEVVGSLRTDHEGRYEMPRPANGRYVLSVAAREGQMGARAITVLDTAYDIDLVLGTPLA</sequence>
<protein>
    <recommendedName>
        <fullName evidence="3">alpha-amylase</fullName>
        <ecNumber evidence="3">3.2.1.1</ecNumber>
    </recommendedName>
    <alternativeName>
        <fullName evidence="9">1,4-alpha-D-glucan glucanohydrolase</fullName>
    </alternativeName>
</protein>
<feature type="transmembrane region" description="Helical" evidence="10">
    <location>
        <begin position="61"/>
        <end position="80"/>
    </location>
</feature>
<dbReference type="CDD" id="cd17504">
    <property type="entry name" value="MFS_MMR_MDR_like"/>
    <property type="match status" value="1"/>
</dbReference>
<feature type="domain" description="Major facilitator superfamily (MFS) profile" evidence="11">
    <location>
        <begin position="26"/>
        <end position="476"/>
    </location>
</feature>
<dbReference type="Pfam" id="PF13620">
    <property type="entry name" value="CarboxypepD_reg"/>
    <property type="match status" value="1"/>
</dbReference>
<feature type="transmembrane region" description="Helical" evidence="10">
    <location>
        <begin position="277"/>
        <end position="298"/>
    </location>
</feature>
<keyword evidence="6 10" id="KW-0812">Transmembrane</keyword>
<organism evidence="12 13">
    <name type="scientific">Nocardioides ginsengisoli</name>
    <dbReference type="NCBI Taxonomy" id="363868"/>
    <lineage>
        <taxon>Bacteria</taxon>
        <taxon>Bacillati</taxon>
        <taxon>Actinomycetota</taxon>
        <taxon>Actinomycetes</taxon>
        <taxon>Propionibacteriales</taxon>
        <taxon>Nocardioidaceae</taxon>
        <taxon>Nocardioides</taxon>
    </lineage>
</organism>
<evidence type="ECO:0000256" key="2">
    <source>
        <dbReference type="ARBA" id="ARBA00004651"/>
    </source>
</evidence>
<evidence type="ECO:0000256" key="9">
    <source>
        <dbReference type="ARBA" id="ARBA00030238"/>
    </source>
</evidence>
<feature type="transmembrane region" description="Helical" evidence="10">
    <location>
        <begin position="148"/>
        <end position="167"/>
    </location>
</feature>
<evidence type="ECO:0000259" key="11">
    <source>
        <dbReference type="PROSITE" id="PS50850"/>
    </source>
</evidence>
<comment type="caution">
    <text evidence="12">The sequence shown here is derived from an EMBL/GenBank/DDBJ whole genome shotgun (WGS) entry which is preliminary data.</text>
</comment>
<evidence type="ECO:0000256" key="3">
    <source>
        <dbReference type="ARBA" id="ARBA00012595"/>
    </source>
</evidence>
<dbReference type="Pfam" id="PF07690">
    <property type="entry name" value="MFS_1"/>
    <property type="match status" value="1"/>
</dbReference>
<keyword evidence="5" id="KW-1003">Cell membrane</keyword>
<keyword evidence="7 10" id="KW-1133">Transmembrane helix</keyword>
<feature type="transmembrane region" description="Helical" evidence="10">
    <location>
        <begin position="349"/>
        <end position="368"/>
    </location>
</feature>
<dbReference type="PANTHER" id="PTHR42718:SF46">
    <property type="entry name" value="BLR6921 PROTEIN"/>
    <property type="match status" value="1"/>
</dbReference>
<feature type="transmembrane region" description="Helical" evidence="10">
    <location>
        <begin position="414"/>
        <end position="440"/>
    </location>
</feature>
<dbReference type="SUPFAM" id="SSF49452">
    <property type="entry name" value="Starch-binding domain-like"/>
    <property type="match status" value="2"/>
</dbReference>
<dbReference type="EMBL" id="JBHTLX010000002">
    <property type="protein sequence ID" value="MFD1246342.1"/>
    <property type="molecule type" value="Genomic_DNA"/>
</dbReference>
<feature type="transmembrane region" description="Helical" evidence="10">
    <location>
        <begin position="452"/>
        <end position="472"/>
    </location>
</feature>
<name>A0ABW3VTY0_9ACTN</name>
<dbReference type="SUPFAM" id="SSF103473">
    <property type="entry name" value="MFS general substrate transporter"/>
    <property type="match status" value="1"/>
</dbReference>
<evidence type="ECO:0000313" key="12">
    <source>
        <dbReference type="EMBL" id="MFD1246342.1"/>
    </source>
</evidence>
<dbReference type="InterPro" id="IPR020846">
    <property type="entry name" value="MFS_dom"/>
</dbReference>
<dbReference type="RefSeq" id="WP_367920713.1">
    <property type="nucleotide sequence ID" value="NZ_BAABAC010000036.1"/>
</dbReference>
<dbReference type="Gene3D" id="2.60.40.10">
    <property type="entry name" value="Immunoglobulins"/>
    <property type="match status" value="1"/>
</dbReference>
<evidence type="ECO:0000313" key="13">
    <source>
        <dbReference type="Proteomes" id="UP001597229"/>
    </source>
</evidence>
<feature type="transmembrane region" description="Helical" evidence="10">
    <location>
        <begin position="92"/>
        <end position="109"/>
    </location>
</feature>
<evidence type="ECO:0000256" key="6">
    <source>
        <dbReference type="ARBA" id="ARBA00022692"/>
    </source>
</evidence>
<keyword evidence="13" id="KW-1185">Reference proteome</keyword>
<dbReference type="InterPro" id="IPR036259">
    <property type="entry name" value="MFS_trans_sf"/>
</dbReference>
<gene>
    <name evidence="12" type="ORF">ACFQ3F_00940</name>
</gene>
<evidence type="ECO:0000256" key="1">
    <source>
        <dbReference type="ARBA" id="ARBA00000548"/>
    </source>
</evidence>
<feature type="transmembrane region" description="Helical" evidence="10">
    <location>
        <begin position="374"/>
        <end position="393"/>
    </location>
</feature>
<reference evidence="13" key="1">
    <citation type="journal article" date="2019" name="Int. J. Syst. Evol. Microbiol.">
        <title>The Global Catalogue of Microorganisms (GCM) 10K type strain sequencing project: providing services to taxonomists for standard genome sequencing and annotation.</title>
        <authorList>
            <consortium name="The Broad Institute Genomics Platform"/>
            <consortium name="The Broad Institute Genome Sequencing Center for Infectious Disease"/>
            <person name="Wu L."/>
            <person name="Ma J."/>
        </authorList>
    </citation>
    <scope>NUCLEOTIDE SEQUENCE [LARGE SCALE GENOMIC DNA]</scope>
    <source>
        <strain evidence="13">CCUG 52478</strain>
    </source>
</reference>
<dbReference type="EC" id="3.2.1.1" evidence="3"/>
<dbReference type="Gene3D" id="1.20.1250.20">
    <property type="entry name" value="MFS general substrate transporter like domains"/>
    <property type="match status" value="2"/>
</dbReference>
<evidence type="ECO:0000256" key="5">
    <source>
        <dbReference type="ARBA" id="ARBA00022475"/>
    </source>
</evidence>
<evidence type="ECO:0000256" key="8">
    <source>
        <dbReference type="ARBA" id="ARBA00023136"/>
    </source>
</evidence>
<evidence type="ECO:0000256" key="10">
    <source>
        <dbReference type="SAM" id="Phobius"/>
    </source>
</evidence>
<comment type="subcellular location">
    <subcellularLocation>
        <location evidence="2">Cell membrane</location>
        <topology evidence="2">Multi-pass membrane protein</topology>
    </subcellularLocation>
</comment>
<keyword evidence="8 10" id="KW-0472">Membrane</keyword>
<proteinExistence type="predicted"/>
<dbReference type="PROSITE" id="PS50850">
    <property type="entry name" value="MFS"/>
    <property type="match status" value="1"/>
</dbReference>
<dbReference type="PANTHER" id="PTHR42718">
    <property type="entry name" value="MAJOR FACILITATOR SUPERFAMILY MULTIDRUG TRANSPORTER MFSC"/>
    <property type="match status" value="1"/>
</dbReference>
<accession>A0ABW3VTY0</accession>
<evidence type="ECO:0000256" key="4">
    <source>
        <dbReference type="ARBA" id="ARBA00022448"/>
    </source>
</evidence>
<feature type="transmembrane region" description="Helical" evidence="10">
    <location>
        <begin position="25"/>
        <end position="49"/>
    </location>
</feature>
<feature type="transmembrane region" description="Helical" evidence="10">
    <location>
        <begin position="318"/>
        <end position="337"/>
    </location>
</feature>
<feature type="transmembrane region" description="Helical" evidence="10">
    <location>
        <begin position="115"/>
        <end position="136"/>
    </location>
</feature>
<dbReference type="InterPro" id="IPR013784">
    <property type="entry name" value="Carb-bd-like_fold"/>
</dbReference>
<feature type="transmembrane region" description="Helical" evidence="10">
    <location>
        <begin position="235"/>
        <end position="257"/>
    </location>
</feature>